<name>A0ABP4DCI5_9ACTN</name>
<gene>
    <name evidence="2" type="ORF">GCM10009564_13220</name>
</gene>
<sequence length="109" mass="11713">MGAREAKPYGVPLKFLHVRQLLAQVPFPGTETNRDWIKQLFGESAEGLRLRHAGVGVIIERVLGRPVEVLCQAAKDADLLVLSFRALGDVGGFALGSVGLFAVARGCSR</sequence>
<feature type="domain" description="UspA" evidence="1">
    <location>
        <begin position="2"/>
        <end position="98"/>
    </location>
</feature>
<dbReference type="InterPro" id="IPR014729">
    <property type="entry name" value="Rossmann-like_a/b/a_fold"/>
</dbReference>
<protein>
    <recommendedName>
        <fullName evidence="1">UspA domain-containing protein</fullName>
    </recommendedName>
</protein>
<comment type="caution">
    <text evidence="2">The sequence shown here is derived from an EMBL/GenBank/DDBJ whole genome shotgun (WGS) entry which is preliminary data.</text>
</comment>
<proteinExistence type="predicted"/>
<evidence type="ECO:0000259" key="1">
    <source>
        <dbReference type="Pfam" id="PF00582"/>
    </source>
</evidence>
<reference evidence="3" key="1">
    <citation type="journal article" date="2019" name="Int. J. Syst. Evol. Microbiol.">
        <title>The Global Catalogue of Microorganisms (GCM) 10K type strain sequencing project: providing services to taxonomists for standard genome sequencing and annotation.</title>
        <authorList>
            <consortium name="The Broad Institute Genomics Platform"/>
            <consortium name="The Broad Institute Genome Sequencing Center for Infectious Disease"/>
            <person name="Wu L."/>
            <person name="Ma J."/>
        </authorList>
    </citation>
    <scope>NUCLEOTIDE SEQUENCE [LARGE SCALE GENOMIC DNA]</scope>
    <source>
        <strain evidence="3">JCM 11269</strain>
    </source>
</reference>
<dbReference type="Proteomes" id="UP001501072">
    <property type="component" value="Unassembled WGS sequence"/>
</dbReference>
<dbReference type="Gene3D" id="3.40.50.620">
    <property type="entry name" value="HUPs"/>
    <property type="match status" value="1"/>
</dbReference>
<keyword evidence="3" id="KW-1185">Reference proteome</keyword>
<dbReference type="InterPro" id="IPR006016">
    <property type="entry name" value="UspA"/>
</dbReference>
<evidence type="ECO:0000313" key="2">
    <source>
        <dbReference type="EMBL" id="GAA1006310.1"/>
    </source>
</evidence>
<accession>A0ABP4DCI5</accession>
<organism evidence="2 3">
    <name type="scientific">Streptomyces thermogriseus</name>
    <dbReference type="NCBI Taxonomy" id="75292"/>
    <lineage>
        <taxon>Bacteria</taxon>
        <taxon>Bacillati</taxon>
        <taxon>Actinomycetota</taxon>
        <taxon>Actinomycetes</taxon>
        <taxon>Kitasatosporales</taxon>
        <taxon>Streptomycetaceae</taxon>
        <taxon>Streptomyces</taxon>
    </lineage>
</organism>
<dbReference type="SUPFAM" id="SSF52402">
    <property type="entry name" value="Adenine nucleotide alpha hydrolases-like"/>
    <property type="match status" value="1"/>
</dbReference>
<dbReference type="Pfam" id="PF00582">
    <property type="entry name" value="Usp"/>
    <property type="match status" value="1"/>
</dbReference>
<dbReference type="EMBL" id="BAAAHU010000009">
    <property type="protein sequence ID" value="GAA1006310.1"/>
    <property type="molecule type" value="Genomic_DNA"/>
</dbReference>
<evidence type="ECO:0000313" key="3">
    <source>
        <dbReference type="Proteomes" id="UP001501072"/>
    </source>
</evidence>